<reference evidence="1 2" key="1">
    <citation type="submission" date="2015-02" db="EMBL/GenBank/DDBJ databases">
        <title>Single-cell genomics of uncultivated deep-branching MTB reveals a conserved set of magnetosome genes.</title>
        <authorList>
            <person name="Kolinko S."/>
            <person name="Richter M."/>
            <person name="Glockner F.O."/>
            <person name="Brachmann A."/>
            <person name="Schuler D."/>
        </authorList>
    </citation>
    <scope>NUCLEOTIDE SEQUENCE [LARGE SCALE GENOMIC DNA]</scope>
    <source>
        <strain evidence="1">TM-1</strain>
    </source>
</reference>
<dbReference type="Proteomes" id="UP000033423">
    <property type="component" value="Unassembled WGS sequence"/>
</dbReference>
<evidence type="ECO:0008006" key="3">
    <source>
        <dbReference type="Google" id="ProtNLM"/>
    </source>
</evidence>
<comment type="caution">
    <text evidence="1">The sequence shown here is derived from an EMBL/GenBank/DDBJ whole genome shotgun (WGS) entry which is preliminary data.</text>
</comment>
<evidence type="ECO:0000313" key="2">
    <source>
        <dbReference type="Proteomes" id="UP000033423"/>
    </source>
</evidence>
<dbReference type="EMBL" id="LACI01001335">
    <property type="protein sequence ID" value="KJU84700.1"/>
    <property type="molecule type" value="Genomic_DNA"/>
</dbReference>
<protein>
    <recommendedName>
        <fullName evidence="3">Transposase</fullName>
    </recommendedName>
</protein>
<dbReference type="AlphaFoldDB" id="A0A0F3GRW3"/>
<gene>
    <name evidence="1" type="ORF">MBAV_003123</name>
</gene>
<name>A0A0F3GRW3_9BACT</name>
<keyword evidence="2" id="KW-1185">Reference proteome</keyword>
<sequence>MGHTVSHNLVAELLHKMGCSLQVNQKAIENTSHSDRNDQFEYISTKVKEFQRLNR</sequence>
<proteinExistence type="predicted"/>
<dbReference type="InterPro" id="IPR011518">
    <property type="entry name" value="Transposase_36"/>
</dbReference>
<accession>A0A0F3GRW3</accession>
<evidence type="ECO:0000313" key="1">
    <source>
        <dbReference type="EMBL" id="KJU84700.1"/>
    </source>
</evidence>
<dbReference type="Pfam" id="PF07592">
    <property type="entry name" value="DDE_Tnp_ISAZ013"/>
    <property type="match status" value="1"/>
</dbReference>
<organism evidence="1 2">
    <name type="scientific">Candidatus Magnetobacterium bavaricum</name>
    <dbReference type="NCBI Taxonomy" id="29290"/>
    <lineage>
        <taxon>Bacteria</taxon>
        <taxon>Pseudomonadati</taxon>
        <taxon>Nitrospirota</taxon>
        <taxon>Thermodesulfovibrionia</taxon>
        <taxon>Thermodesulfovibrionales</taxon>
        <taxon>Candidatus Magnetobacteriaceae</taxon>
        <taxon>Candidatus Magnetobacterium</taxon>
    </lineage>
</organism>